<dbReference type="OrthoDB" id="943406at2"/>
<gene>
    <name evidence="6" type="ORF">SAMN05444355_1226</name>
</gene>
<keyword evidence="1" id="KW-0808">Transferase</keyword>
<evidence type="ECO:0000256" key="3">
    <source>
        <dbReference type="ARBA" id="ARBA00023012"/>
    </source>
</evidence>
<evidence type="ECO:0000256" key="4">
    <source>
        <dbReference type="PROSITE-ProRule" id="PRU00339"/>
    </source>
</evidence>
<dbReference type="Proteomes" id="UP000183658">
    <property type="component" value="Unassembled WGS sequence"/>
</dbReference>
<dbReference type="InterPro" id="IPR011990">
    <property type="entry name" value="TPR-like_helical_dom_sf"/>
</dbReference>
<dbReference type="PANTHER" id="PTHR24421:SF60">
    <property type="entry name" value="SENSOR HISTIDINE KINASE COMP"/>
    <property type="match status" value="1"/>
</dbReference>
<evidence type="ECO:0000256" key="2">
    <source>
        <dbReference type="ARBA" id="ARBA00022777"/>
    </source>
</evidence>
<organism evidence="6 7">
    <name type="scientific">Flavobacterium frigoris</name>
    <dbReference type="NCBI Taxonomy" id="229204"/>
    <lineage>
        <taxon>Bacteria</taxon>
        <taxon>Pseudomonadati</taxon>
        <taxon>Bacteroidota</taxon>
        <taxon>Flavobacteriia</taxon>
        <taxon>Flavobacteriales</taxon>
        <taxon>Flavobacteriaceae</taxon>
        <taxon>Flavobacterium</taxon>
    </lineage>
</organism>
<keyword evidence="5" id="KW-0812">Transmembrane</keyword>
<dbReference type="Gene3D" id="3.30.565.10">
    <property type="entry name" value="Histidine kinase-like ATPase, C-terminal domain"/>
    <property type="match status" value="1"/>
</dbReference>
<protein>
    <submittedName>
        <fullName evidence="6">Tetratricopeptide repeat-containing protein</fullName>
    </submittedName>
</protein>
<dbReference type="SUPFAM" id="SSF48452">
    <property type="entry name" value="TPR-like"/>
    <property type="match status" value="2"/>
</dbReference>
<dbReference type="PANTHER" id="PTHR24421">
    <property type="entry name" value="NITRATE/NITRITE SENSOR PROTEIN NARX-RELATED"/>
    <property type="match status" value="1"/>
</dbReference>
<keyword evidence="2" id="KW-0418">Kinase</keyword>
<accession>A0A1H9RKX7</accession>
<dbReference type="PROSITE" id="PS50005">
    <property type="entry name" value="TPR"/>
    <property type="match status" value="1"/>
</dbReference>
<name>A0A1H9RKX7_FLAFI</name>
<dbReference type="CDD" id="cd16917">
    <property type="entry name" value="HATPase_UhpB-NarQ-NarX-like"/>
    <property type="match status" value="1"/>
</dbReference>
<feature type="repeat" description="TPR" evidence="4">
    <location>
        <begin position="119"/>
        <end position="152"/>
    </location>
</feature>
<dbReference type="GO" id="GO:0000160">
    <property type="term" value="P:phosphorelay signal transduction system"/>
    <property type="evidence" value="ECO:0007669"/>
    <property type="project" value="UniProtKB-KW"/>
</dbReference>
<dbReference type="Gene3D" id="1.25.40.10">
    <property type="entry name" value="Tetratricopeptide repeat domain"/>
    <property type="match status" value="2"/>
</dbReference>
<keyword evidence="5" id="KW-0472">Membrane</keyword>
<dbReference type="Pfam" id="PF13181">
    <property type="entry name" value="TPR_8"/>
    <property type="match status" value="1"/>
</dbReference>
<dbReference type="InterPro" id="IPR050482">
    <property type="entry name" value="Sensor_HK_TwoCompSys"/>
</dbReference>
<evidence type="ECO:0000256" key="5">
    <source>
        <dbReference type="SAM" id="Phobius"/>
    </source>
</evidence>
<evidence type="ECO:0000313" key="7">
    <source>
        <dbReference type="Proteomes" id="UP000183658"/>
    </source>
</evidence>
<dbReference type="EMBL" id="FOFZ01000022">
    <property type="protein sequence ID" value="SER73238.1"/>
    <property type="molecule type" value="Genomic_DNA"/>
</dbReference>
<dbReference type="AlphaFoldDB" id="A0A1H9RKX7"/>
<dbReference type="PROSITE" id="PS51257">
    <property type="entry name" value="PROKAR_LIPOPROTEIN"/>
    <property type="match status" value="1"/>
</dbReference>
<evidence type="ECO:0000256" key="1">
    <source>
        <dbReference type="ARBA" id="ARBA00022679"/>
    </source>
</evidence>
<dbReference type="SUPFAM" id="SSF55874">
    <property type="entry name" value="ATPase domain of HSP90 chaperone/DNA topoisomerase II/histidine kinase"/>
    <property type="match status" value="1"/>
</dbReference>
<proteinExistence type="predicted"/>
<dbReference type="InterPro" id="IPR036890">
    <property type="entry name" value="HATPase_C_sf"/>
</dbReference>
<keyword evidence="3" id="KW-0902">Two-component regulatory system</keyword>
<keyword evidence="4" id="KW-0802">TPR repeat</keyword>
<dbReference type="GO" id="GO:0016301">
    <property type="term" value="F:kinase activity"/>
    <property type="evidence" value="ECO:0007669"/>
    <property type="project" value="UniProtKB-KW"/>
</dbReference>
<evidence type="ECO:0000313" key="6">
    <source>
        <dbReference type="EMBL" id="SER73238.1"/>
    </source>
</evidence>
<sequence>MIPKKLHFLIYILLVISLQSCKKDLQKKPRKQSNLSQINRLLEIGHKHYCNQQYDSSYYYYNQAKYAAEIKKDTSRTIHSLGWMAQIQQNQGDYTGSEITSTEALPYIENSNSYPYGQTNIYIVLGNNYLNTFDNDNAIFYFKKAINSKTDEVIKAGIINNISIAYAQKGDYQKAIEILLPLTLKKEIINDPKIYSQTLSNIGYIYNKTNNSKAINFHLKSLKISLKSKEVLGIASSYYNLSNYYKERNPNLAIKYGTIAYQEATKLNSVDDRLGCLKLLIEITKGSQLKKYSVKYVKINDSITKVRQQAKNQFAKMKYDSKKEKEEILNLKAQKAENALELQLQKSTTLNLYVIVGIILTITGFIYFYLIEKSKREKSKTSYDTEVRIAKKLHDELANDVYQTMVFAETQDLSSSYNKEMLLDNLDTIYSRTRNISKENSFIPMGPDFISSLQEMISGFDTEYVNILIYGVDTINWSTIIDIKKITIYRVLQEFLINMKKHSEASLVVLSFKKYENNLQLDYTDNGVGAAIEKLNLKNGLQNVENRILAIKGTITFDTKPGKGFKSSITFPL</sequence>
<keyword evidence="5" id="KW-1133">Transmembrane helix</keyword>
<reference evidence="7" key="1">
    <citation type="submission" date="2016-10" db="EMBL/GenBank/DDBJ databases">
        <authorList>
            <person name="Varghese N."/>
            <person name="Submissions S."/>
        </authorList>
    </citation>
    <scope>NUCLEOTIDE SEQUENCE [LARGE SCALE GENOMIC DNA]</scope>
    <source>
        <strain evidence="7">DSM 15719</strain>
    </source>
</reference>
<keyword evidence="7" id="KW-1185">Reference proteome</keyword>
<dbReference type="InterPro" id="IPR019734">
    <property type="entry name" value="TPR_rpt"/>
</dbReference>
<feature type="transmembrane region" description="Helical" evidence="5">
    <location>
        <begin position="350"/>
        <end position="370"/>
    </location>
</feature>